<dbReference type="EMBL" id="BMMN01000027">
    <property type="protein sequence ID" value="GGO32079.1"/>
    <property type="molecule type" value="Genomic_DNA"/>
</dbReference>
<name>A0A8H9HBI9_9ACTN</name>
<dbReference type="AlphaFoldDB" id="A0A8H9HBI9"/>
<feature type="compositionally biased region" description="Low complexity" evidence="1">
    <location>
        <begin position="61"/>
        <end position="90"/>
    </location>
</feature>
<gene>
    <name evidence="2" type="ORF">GCM10011574_70820</name>
</gene>
<reference evidence="2" key="1">
    <citation type="journal article" date="2014" name="Int. J. Syst. Evol. Microbiol.">
        <title>Complete genome sequence of Corynebacterium casei LMG S-19264T (=DSM 44701T), isolated from a smear-ripened cheese.</title>
        <authorList>
            <consortium name="US DOE Joint Genome Institute (JGI-PGF)"/>
            <person name="Walter F."/>
            <person name="Albersmeier A."/>
            <person name="Kalinowski J."/>
            <person name="Ruckert C."/>
        </authorList>
    </citation>
    <scope>NUCLEOTIDE SEQUENCE</scope>
    <source>
        <strain evidence="2">CGMCC 4.7138</strain>
    </source>
</reference>
<accession>A0A8H9HBI9</accession>
<keyword evidence="3" id="KW-1185">Reference proteome</keyword>
<organism evidence="2 3">
    <name type="scientific">Microbispora bryophytorum</name>
    <dbReference type="NCBI Taxonomy" id="1460882"/>
    <lineage>
        <taxon>Bacteria</taxon>
        <taxon>Bacillati</taxon>
        <taxon>Actinomycetota</taxon>
        <taxon>Actinomycetes</taxon>
        <taxon>Streptosporangiales</taxon>
        <taxon>Streptosporangiaceae</taxon>
        <taxon>Microbispora</taxon>
    </lineage>
</organism>
<dbReference type="Proteomes" id="UP000653480">
    <property type="component" value="Unassembled WGS sequence"/>
</dbReference>
<feature type="compositionally biased region" description="Low complexity" evidence="1">
    <location>
        <begin position="33"/>
        <end position="51"/>
    </location>
</feature>
<reference evidence="2" key="2">
    <citation type="submission" date="2020-09" db="EMBL/GenBank/DDBJ databases">
        <authorList>
            <person name="Sun Q."/>
            <person name="Zhou Y."/>
        </authorList>
    </citation>
    <scope>NUCLEOTIDE SEQUENCE</scope>
    <source>
        <strain evidence="2">CGMCC 4.7138</strain>
    </source>
</reference>
<feature type="region of interest" description="Disordered" evidence="1">
    <location>
        <begin position="1"/>
        <end position="90"/>
    </location>
</feature>
<evidence type="ECO:0000256" key="1">
    <source>
        <dbReference type="SAM" id="MobiDB-lite"/>
    </source>
</evidence>
<feature type="region of interest" description="Disordered" evidence="1">
    <location>
        <begin position="111"/>
        <end position="145"/>
    </location>
</feature>
<evidence type="ECO:0000313" key="2">
    <source>
        <dbReference type="EMBL" id="GGO32079.1"/>
    </source>
</evidence>
<protein>
    <submittedName>
        <fullName evidence="2">Uncharacterized protein</fullName>
    </submittedName>
</protein>
<evidence type="ECO:0000313" key="3">
    <source>
        <dbReference type="Proteomes" id="UP000653480"/>
    </source>
</evidence>
<sequence length="182" mass="17775">MAGRAAGAASPPGKVVPGARGSRGQVSDIRDLAAGFSTGSGPGTATATGPGIATGPGTGPGTATATGPGPVSARATATGPGIATGRRRAAAPTAIVRAVLVRGPSATIVAHDEKGSPFRSVTHSSGWRKCYRSHQPPSRKTPRGDECYASVVAASRVHRNGPDLRLRTASGPGGASGPEPGA</sequence>
<proteinExistence type="predicted"/>
<comment type="caution">
    <text evidence="2">The sequence shown here is derived from an EMBL/GenBank/DDBJ whole genome shotgun (WGS) entry which is preliminary data.</text>
</comment>
<feature type="region of interest" description="Disordered" evidence="1">
    <location>
        <begin position="158"/>
        <end position="182"/>
    </location>
</feature>